<keyword evidence="2" id="KW-0472">Membrane</keyword>
<dbReference type="AlphaFoldDB" id="M0NKV0"/>
<dbReference type="InterPro" id="IPR029062">
    <property type="entry name" value="Class_I_gatase-like"/>
</dbReference>
<evidence type="ECO:0000313" key="3">
    <source>
        <dbReference type="EMBL" id="EMA57310.1"/>
    </source>
</evidence>
<sequence length="446" mass="47341">MDDRGDARRPRRFMRRRTLITGAAASGIGGITLIGSGAFDTATAERTATVNFADDENAYLGLISESEYAVEEEGELALDFTEVSADSDGIGRNSEYYFDAVFAIANQGTQPVSVTASSDAESFDGDFRLYPTDDRSGTLDDADNVIDIGVGDQRSVGTHIQTGDVDTSNDVAIDISIEAVFDDEGDDGGDEPDEPDPEPPETIDMTEFFSTSSLVAADGSPLDDDSVVAVRAEPTAENEDPEEDDEFVSYPDDTEIPLLAVDGNVLGFGSDLGSDGSDVDANRTLMANAWQTVLDGTGTVLYDETHGQTLTLDAFSALESVAEDRGFDVEAIGSEFVDALNDADAVMVATDNDDVASDGGFSDAERSALADFVDDGGAVFLHGTASFDGTSNGVLNAVLDELDAGFRFNFDQVTDEENSGFAPFVPRTSNFNDDEFPDFFLAEGEL</sequence>
<reference evidence="3 4" key="1">
    <citation type="journal article" date="2014" name="PLoS Genet.">
        <title>Phylogenetically driven sequencing of extremely halophilic archaea reveals strategies for static and dynamic osmo-response.</title>
        <authorList>
            <person name="Becker E.A."/>
            <person name="Seitzer P.M."/>
            <person name="Tritt A."/>
            <person name="Larsen D."/>
            <person name="Krusor M."/>
            <person name="Yao A.I."/>
            <person name="Wu D."/>
            <person name="Madern D."/>
            <person name="Eisen J.A."/>
            <person name="Darling A.E."/>
            <person name="Facciotti M.T."/>
        </authorList>
    </citation>
    <scope>NUCLEOTIDE SEQUENCE [LARGE SCALE GENOMIC DNA]</scope>
    <source>
        <strain evidence="3 4">DSM 21995</strain>
    </source>
</reference>
<dbReference type="STRING" id="1227482.C469_16298"/>
<accession>M0NKV0</accession>
<feature type="compositionally biased region" description="Acidic residues" evidence="1">
    <location>
        <begin position="181"/>
        <end position="201"/>
    </location>
</feature>
<dbReference type="EMBL" id="AOJG01000041">
    <property type="protein sequence ID" value="EMA57310.1"/>
    <property type="molecule type" value="Genomic_DNA"/>
</dbReference>
<dbReference type="Proteomes" id="UP000011650">
    <property type="component" value="Unassembled WGS sequence"/>
</dbReference>
<dbReference type="Pfam" id="PF06510">
    <property type="entry name" value="DUF1102"/>
    <property type="match status" value="1"/>
</dbReference>
<evidence type="ECO:0000256" key="1">
    <source>
        <dbReference type="SAM" id="MobiDB-lite"/>
    </source>
</evidence>
<keyword evidence="2" id="KW-0812">Transmembrane</keyword>
<organism evidence="3 4">
    <name type="scientific">Halorubrum lipolyticum DSM 21995</name>
    <dbReference type="NCBI Taxonomy" id="1227482"/>
    <lineage>
        <taxon>Archaea</taxon>
        <taxon>Methanobacteriati</taxon>
        <taxon>Methanobacteriota</taxon>
        <taxon>Stenosarchaea group</taxon>
        <taxon>Halobacteria</taxon>
        <taxon>Halobacteriales</taxon>
        <taxon>Haloferacaceae</taxon>
        <taxon>Halorubrum</taxon>
    </lineage>
</organism>
<comment type="caution">
    <text evidence="3">The sequence shown here is derived from an EMBL/GenBank/DDBJ whole genome shotgun (WGS) entry which is preliminary data.</text>
</comment>
<name>M0NKV0_9EURY</name>
<proteinExistence type="predicted"/>
<feature type="transmembrane region" description="Helical" evidence="2">
    <location>
        <begin position="20"/>
        <end position="39"/>
    </location>
</feature>
<keyword evidence="2" id="KW-1133">Transmembrane helix</keyword>
<evidence type="ECO:0000256" key="2">
    <source>
        <dbReference type="SAM" id="Phobius"/>
    </source>
</evidence>
<gene>
    <name evidence="3" type="ORF">C469_16298</name>
</gene>
<dbReference type="InterPro" id="IPR009482">
    <property type="entry name" value="DUF1102"/>
</dbReference>
<dbReference type="PATRIC" id="fig|1227482.3.peg.3295"/>
<evidence type="ECO:0000313" key="4">
    <source>
        <dbReference type="Proteomes" id="UP000011650"/>
    </source>
</evidence>
<protein>
    <submittedName>
        <fullName evidence="3">Nuclease</fullName>
    </submittedName>
</protein>
<dbReference type="SUPFAM" id="SSF52317">
    <property type="entry name" value="Class I glutamine amidotransferase-like"/>
    <property type="match status" value="1"/>
</dbReference>
<feature type="region of interest" description="Disordered" evidence="1">
    <location>
        <begin position="181"/>
        <end position="204"/>
    </location>
</feature>
<keyword evidence="4" id="KW-1185">Reference proteome</keyword>